<organism evidence="2 3">
    <name type="scientific">Comamonas endophytica</name>
    <dbReference type="NCBI Taxonomy" id="2949090"/>
    <lineage>
        <taxon>Bacteria</taxon>
        <taxon>Pseudomonadati</taxon>
        <taxon>Pseudomonadota</taxon>
        <taxon>Betaproteobacteria</taxon>
        <taxon>Burkholderiales</taxon>
        <taxon>Comamonadaceae</taxon>
        <taxon>Comamonas</taxon>
    </lineage>
</organism>
<proteinExistence type="predicted"/>
<evidence type="ECO:0000259" key="1">
    <source>
        <dbReference type="Pfam" id="PF01522"/>
    </source>
</evidence>
<accession>A0ABY6GC56</accession>
<evidence type="ECO:0000313" key="2">
    <source>
        <dbReference type="EMBL" id="UYG52649.1"/>
    </source>
</evidence>
<sequence>MNPKDRIDYSAMIDRPPRKGPGGARVIVWPIVNVEDWSIERPMPRQVLPAPTGVAVQPDMANWAWHEYGMRVGFWRLKAALDKLGIVPTLSINGAVCLNYPRVAEAARDAGWEFMGHGFEQMPVHKVEDQAAMIRRTVDTIRDFTGKAPVGWLGPGLTQTLDSVDLLHAAGIRYIGDWVLDDQPVPLRTQTGEMVAMPYSVELNDIPMMAVQHHRADELLRRVTDTFDRLYEEGADQVRVLGLAVHPFLSGVPHRIRYFEQALAYMHGHADVAFMTGEQILAWHAQTAPGAAA</sequence>
<dbReference type="CDD" id="cd10979">
    <property type="entry name" value="CE4_PuuE_like"/>
    <property type="match status" value="1"/>
</dbReference>
<dbReference type="Proteomes" id="UP001162800">
    <property type="component" value="Chromosome"/>
</dbReference>
<dbReference type="PANTHER" id="PTHR43123">
    <property type="entry name" value="POLYSACCHARIDE DEACETYLASE-RELATED"/>
    <property type="match status" value="1"/>
</dbReference>
<dbReference type="Pfam" id="PF01522">
    <property type="entry name" value="Polysacc_deac_1"/>
    <property type="match status" value="1"/>
</dbReference>
<dbReference type="InterPro" id="IPR011330">
    <property type="entry name" value="Glyco_hydro/deAcase_b/a-brl"/>
</dbReference>
<name>A0ABY6GC56_9BURK</name>
<feature type="domain" description="NodB homology" evidence="1">
    <location>
        <begin position="74"/>
        <end position="175"/>
    </location>
</feature>
<reference evidence="2" key="1">
    <citation type="submission" date="2022-09" db="EMBL/GenBank/DDBJ databases">
        <title>The complete genome of Acidovorax sp. 5MLIR.</title>
        <authorList>
            <person name="Liu L."/>
            <person name="Yue J."/>
            <person name="Yang F."/>
            <person name="Yuan J."/>
            <person name="Li L."/>
        </authorList>
    </citation>
    <scope>NUCLEOTIDE SEQUENCE</scope>
    <source>
        <strain evidence="2">5MLIR</strain>
    </source>
</reference>
<gene>
    <name evidence="2" type="ORF">M9799_05250</name>
</gene>
<dbReference type="Gene3D" id="3.20.20.370">
    <property type="entry name" value="Glycoside hydrolase/deacetylase"/>
    <property type="match status" value="1"/>
</dbReference>
<dbReference type="InterPro" id="IPR002509">
    <property type="entry name" value="NODB_dom"/>
</dbReference>
<keyword evidence="3" id="KW-1185">Reference proteome</keyword>
<evidence type="ECO:0000313" key="3">
    <source>
        <dbReference type="Proteomes" id="UP001162800"/>
    </source>
</evidence>
<dbReference type="EMBL" id="CP106881">
    <property type="protein sequence ID" value="UYG52649.1"/>
    <property type="molecule type" value="Genomic_DNA"/>
</dbReference>
<dbReference type="RefSeq" id="WP_231043490.1">
    <property type="nucleotide sequence ID" value="NZ_CP106881.1"/>
</dbReference>
<protein>
    <submittedName>
        <fullName evidence="2">Polysaccharide deacetylase family protein</fullName>
    </submittedName>
</protein>
<dbReference type="PANTHER" id="PTHR43123:SF4">
    <property type="entry name" value="POLYSACCHARIDE DEACETYLASE"/>
    <property type="match status" value="1"/>
</dbReference>
<dbReference type="SUPFAM" id="SSF88713">
    <property type="entry name" value="Glycoside hydrolase/deacetylase"/>
    <property type="match status" value="1"/>
</dbReference>